<accession>A0AAP0ZPL3</accession>
<reference evidence="7 8" key="2">
    <citation type="submission" date="2015-09" db="EMBL/GenBank/DDBJ databases">
        <title>Draft genome sequence of Xanthomonas oryzae pv. USA str. X11-5A.</title>
        <authorList>
            <person name="Knight B.M."/>
            <person name="Roberts D.P."/>
            <person name="Lin D."/>
            <person name="Hari K."/>
            <person name="Fletcher J."/>
            <person name="Melcher U."/>
            <person name="Blagden T."/>
            <person name="Winegar R.A."/>
        </authorList>
    </citation>
    <scope>NUCLEOTIDE SEQUENCE [LARGE SCALE GENOMIC DNA]</scope>
    <source>
        <strain evidence="7 8">X11-5A</strain>
    </source>
</reference>
<feature type="domain" description="Transposase IS4-like" evidence="6">
    <location>
        <begin position="6"/>
        <end position="181"/>
    </location>
</feature>
<feature type="compositionally biased region" description="Basic and acidic residues" evidence="5">
    <location>
        <begin position="25"/>
        <end position="35"/>
    </location>
</feature>
<sequence>KGQSLRGGTIVDATIIAAPSSTKNKQGERDPDMHQTKKGNQYYFGMKAHIGMDDESGLVHHVECTAANVADITQAHKLLHGKEDTVCGDSGYTGLEKREEMKRKRKLRYLIAEKPSKLKQIKNKRELKLAKRWEHTKASLRAKVEHPFRVIKRQFGYAKVRYRGLAKNTAQMLTLFALSNLWLKRKALMPAAGKVCL</sequence>
<feature type="non-terminal residue" evidence="7">
    <location>
        <position position="1"/>
    </location>
</feature>
<dbReference type="GO" id="GO:0003677">
    <property type="term" value="F:DNA binding"/>
    <property type="evidence" value="ECO:0007669"/>
    <property type="project" value="UniProtKB-KW"/>
</dbReference>
<keyword evidence="4" id="KW-0233">DNA recombination</keyword>
<reference evidence="7 8" key="1">
    <citation type="submission" date="2015-07" db="EMBL/GenBank/DDBJ databases">
        <authorList>
            <consortium name="Consortium for Microbial Forensics and Genomics (microFORGE)"/>
            <person name="Knight B.M."/>
            <person name="Roberts D.P."/>
            <person name="Lin D."/>
            <person name="Hari K."/>
            <person name="Fletcher J."/>
            <person name="Melcher U."/>
            <person name="Blagden T."/>
            <person name="Winegar R.A."/>
        </authorList>
    </citation>
    <scope>NUCLEOTIDE SEQUENCE [LARGE SCALE GENOMIC DNA]</scope>
    <source>
        <strain evidence="7 8">X11-5A</strain>
    </source>
</reference>
<gene>
    <name evidence="7" type="ORF">ADT25_05755</name>
</gene>
<dbReference type="PANTHER" id="PTHR35604:SF2">
    <property type="entry name" value="TRANSPOSASE INSH FOR INSERTION SEQUENCE ELEMENT IS5A-RELATED"/>
    <property type="match status" value="1"/>
</dbReference>
<dbReference type="PANTHER" id="PTHR35604">
    <property type="entry name" value="TRANSPOSASE INSH FOR INSERTION SEQUENCE ELEMENT IS5A-RELATED"/>
    <property type="match status" value="1"/>
</dbReference>
<evidence type="ECO:0000256" key="3">
    <source>
        <dbReference type="ARBA" id="ARBA00023125"/>
    </source>
</evidence>
<dbReference type="InterPro" id="IPR002559">
    <property type="entry name" value="Transposase_11"/>
</dbReference>
<dbReference type="Pfam" id="PF01609">
    <property type="entry name" value="DDE_Tnp_1"/>
    <property type="match status" value="1"/>
</dbReference>
<organism evidence="7 8">
    <name type="scientific">Xanthomonas oryzae</name>
    <dbReference type="NCBI Taxonomy" id="347"/>
    <lineage>
        <taxon>Bacteria</taxon>
        <taxon>Pseudomonadati</taxon>
        <taxon>Pseudomonadota</taxon>
        <taxon>Gammaproteobacteria</taxon>
        <taxon>Lysobacterales</taxon>
        <taxon>Lysobacteraceae</taxon>
        <taxon>Xanthomonas</taxon>
    </lineage>
</organism>
<keyword evidence="3" id="KW-0238">DNA-binding</keyword>
<dbReference type="RefSeq" id="WP_154582735.1">
    <property type="nucleotide sequence ID" value="NZ_LHUJ01000114.1"/>
</dbReference>
<keyword evidence="2" id="KW-0815">Transposition</keyword>
<evidence type="ECO:0000313" key="8">
    <source>
        <dbReference type="Proteomes" id="UP000036790"/>
    </source>
</evidence>
<dbReference type="EMBL" id="LHUJ01000114">
    <property type="protein sequence ID" value="KOR46922.1"/>
    <property type="molecule type" value="Genomic_DNA"/>
</dbReference>
<evidence type="ECO:0000259" key="6">
    <source>
        <dbReference type="Pfam" id="PF01609"/>
    </source>
</evidence>
<evidence type="ECO:0000256" key="5">
    <source>
        <dbReference type="SAM" id="MobiDB-lite"/>
    </source>
</evidence>
<protein>
    <submittedName>
        <fullName evidence="7">Transposase</fullName>
    </submittedName>
</protein>
<comment type="similarity">
    <text evidence="1">Belongs to the transposase 11 family.</text>
</comment>
<dbReference type="GO" id="GO:0006313">
    <property type="term" value="P:DNA transposition"/>
    <property type="evidence" value="ECO:0007669"/>
    <property type="project" value="InterPro"/>
</dbReference>
<feature type="region of interest" description="Disordered" evidence="5">
    <location>
        <begin position="18"/>
        <end position="37"/>
    </location>
</feature>
<dbReference type="InterPro" id="IPR047959">
    <property type="entry name" value="Transpos_IS5"/>
</dbReference>
<evidence type="ECO:0000313" key="7">
    <source>
        <dbReference type="EMBL" id="KOR46922.1"/>
    </source>
</evidence>
<comment type="caution">
    <text evidence="7">The sequence shown here is derived from an EMBL/GenBank/DDBJ whole genome shotgun (WGS) entry which is preliminary data.</text>
</comment>
<name>A0AAP0ZPL3_9XANT</name>
<evidence type="ECO:0000256" key="1">
    <source>
        <dbReference type="ARBA" id="ARBA00010075"/>
    </source>
</evidence>
<evidence type="ECO:0000256" key="2">
    <source>
        <dbReference type="ARBA" id="ARBA00022578"/>
    </source>
</evidence>
<dbReference type="AlphaFoldDB" id="A0AAP0ZPL3"/>
<evidence type="ECO:0000256" key="4">
    <source>
        <dbReference type="ARBA" id="ARBA00023172"/>
    </source>
</evidence>
<dbReference type="GO" id="GO:0004803">
    <property type="term" value="F:transposase activity"/>
    <property type="evidence" value="ECO:0007669"/>
    <property type="project" value="InterPro"/>
</dbReference>
<dbReference type="NCBIfam" id="NF033581">
    <property type="entry name" value="transpos_IS5_4"/>
    <property type="match status" value="1"/>
</dbReference>
<proteinExistence type="inferred from homology"/>
<dbReference type="Proteomes" id="UP000036790">
    <property type="component" value="Unassembled WGS sequence"/>
</dbReference>